<dbReference type="InterPro" id="IPR028422">
    <property type="entry name" value="GREB1"/>
</dbReference>
<feature type="compositionally biased region" description="Polar residues" evidence="1">
    <location>
        <begin position="210"/>
        <end position="277"/>
    </location>
</feature>
<feature type="domain" description="GREB1 N-terminal" evidence="2">
    <location>
        <begin position="51"/>
        <end position="197"/>
    </location>
</feature>
<dbReference type="PANTHER" id="PTHR15720">
    <property type="entry name" value="GREB1-RELATED"/>
    <property type="match status" value="1"/>
</dbReference>
<reference evidence="3" key="2">
    <citation type="submission" date="2025-09" db="UniProtKB">
        <authorList>
            <consortium name="Ensembl"/>
        </authorList>
    </citation>
    <scope>IDENTIFICATION</scope>
</reference>
<feature type="region of interest" description="Disordered" evidence="1">
    <location>
        <begin position="47"/>
        <end position="68"/>
    </location>
</feature>
<feature type="region of interest" description="Disordered" evidence="1">
    <location>
        <begin position="204"/>
        <end position="277"/>
    </location>
</feature>
<accession>A0A3Q3CXP8</accession>
<dbReference type="STRING" id="8153.ENSHBUP00000033103"/>
<organism evidence="3 4">
    <name type="scientific">Haplochromis burtoni</name>
    <name type="common">Burton's mouthbrooder</name>
    <name type="synonym">Chromis burtoni</name>
    <dbReference type="NCBI Taxonomy" id="8153"/>
    <lineage>
        <taxon>Eukaryota</taxon>
        <taxon>Metazoa</taxon>
        <taxon>Chordata</taxon>
        <taxon>Craniata</taxon>
        <taxon>Vertebrata</taxon>
        <taxon>Euteleostomi</taxon>
        <taxon>Actinopterygii</taxon>
        <taxon>Neopterygii</taxon>
        <taxon>Teleostei</taxon>
        <taxon>Neoteleostei</taxon>
        <taxon>Acanthomorphata</taxon>
        <taxon>Ovalentaria</taxon>
        <taxon>Cichlomorphae</taxon>
        <taxon>Cichliformes</taxon>
        <taxon>Cichlidae</taxon>
        <taxon>African cichlids</taxon>
        <taxon>Pseudocrenilabrinae</taxon>
        <taxon>Haplochromini</taxon>
        <taxon>Haplochromis</taxon>
    </lineage>
</organism>
<dbReference type="Ensembl" id="ENSHBUT00000026625.1">
    <property type="protein sequence ID" value="ENSHBUP00000033103.1"/>
    <property type="gene ID" value="ENSHBUG00000019815.1"/>
</dbReference>
<proteinExistence type="predicted"/>
<reference evidence="3" key="1">
    <citation type="submission" date="2025-08" db="UniProtKB">
        <authorList>
            <consortium name="Ensembl"/>
        </authorList>
    </citation>
    <scope>IDENTIFICATION</scope>
</reference>
<dbReference type="Proteomes" id="UP000264840">
    <property type="component" value="Unplaced"/>
</dbReference>
<keyword evidence="4" id="KW-1185">Reference proteome</keyword>
<evidence type="ECO:0000256" key="1">
    <source>
        <dbReference type="SAM" id="MobiDB-lite"/>
    </source>
</evidence>
<dbReference type="Pfam" id="PF15782">
    <property type="entry name" value="GREB1_N"/>
    <property type="match status" value="1"/>
</dbReference>
<name>A0A3Q3CXP8_HAPBU</name>
<dbReference type="OMA" id="ASMSAEC"/>
<evidence type="ECO:0000313" key="4">
    <source>
        <dbReference type="Proteomes" id="UP000264840"/>
    </source>
</evidence>
<dbReference type="GeneTree" id="ENSGT00390000008041"/>
<protein>
    <recommendedName>
        <fullName evidence="2">GREB1 N-terminal domain-containing protein</fullName>
    </recommendedName>
</protein>
<sequence length="277" mass="30334">MGNSYAGQLRTTRFEEVLHNSIEASLRSDTIIPRPVFSQLYLETEQPLARDDEDGSESNSPPIPYQMKPPPEGCCTTDGFCQAGKDLRLSSLASDPLDVPPGFMLVGVKSPSLPENLLVCAVDRRFLPDERGRYALLGFSGNCMGCGEKGFRYFTEFSNHINLKLNTQPKKQKHLKYYLYRNSQGLLVRGAPICWRGNDGRMRQLGPTLSEGQSTPDEQPPNQALSQPSASHTEAQTADVSHTLINDNQAVPSNTQPPLNQSGPGRPSATGTLCTPV</sequence>
<evidence type="ECO:0000259" key="2">
    <source>
        <dbReference type="Pfam" id="PF15782"/>
    </source>
</evidence>
<dbReference type="PANTHER" id="PTHR15720:SF13">
    <property type="entry name" value="PROTEIN GREB1"/>
    <property type="match status" value="1"/>
</dbReference>
<dbReference type="AlphaFoldDB" id="A0A3Q3CXP8"/>
<dbReference type="InterPro" id="IPR046926">
    <property type="entry name" value="GREB1_N"/>
</dbReference>
<evidence type="ECO:0000313" key="3">
    <source>
        <dbReference type="Ensembl" id="ENSHBUP00000033103.1"/>
    </source>
</evidence>